<evidence type="ECO:0000256" key="2">
    <source>
        <dbReference type="ARBA" id="ARBA00011902"/>
    </source>
</evidence>
<evidence type="ECO:0000259" key="17">
    <source>
        <dbReference type="Pfam" id="PF12810"/>
    </source>
</evidence>
<keyword evidence="13" id="KW-1015">Disulfide bond</keyword>
<evidence type="ECO:0000313" key="18">
    <source>
        <dbReference type="EMBL" id="AOO15808.1"/>
    </source>
</evidence>
<keyword evidence="12" id="KW-0829">Tyrosine-protein kinase</keyword>
<evidence type="ECO:0000256" key="4">
    <source>
        <dbReference type="ARBA" id="ARBA00022679"/>
    </source>
</evidence>
<keyword evidence="4" id="KW-0808">Transferase</keyword>
<keyword evidence="7" id="KW-0547">Nucleotide-binding</keyword>
<keyword evidence="8" id="KW-0418">Kinase</keyword>
<dbReference type="InterPro" id="IPR055163">
    <property type="entry name" value="ALK/LTK-like_GRD"/>
</dbReference>
<sequence length="353" mass="34675">MSELNVGTITATNVNTSNVSATSDVDVDGNFTIPNKTNSTRPSSPPAGTVIHNTEEDKQQVYNGTEWKTIGGDIVATQYKIQCWGAGGGGGTSGGWSYGAEGGGGGYIEADITGLTPGNTLYIRVGEGGLVNGTRMSYGGGGEANRAGNDNRYGSNGGGATGVFLGSVSHANTIIIAGGGGGGGSSRNQEGNFGGAGGGPTGQDGSSPYEYKTQYRGRGGGASEGGRNNQQGASYAAQALEGGSAASNGYGGAGGGGYYGGSAGGYSESNTMAGGGGGSGFANPTYCKAIRNLRGEYRMPAGAGELGYPGGSLSFGGNANATAGGHGYCRITDANGTVTTYTYTGSDVTITVP</sequence>
<evidence type="ECO:0000256" key="16">
    <source>
        <dbReference type="SAM" id="MobiDB-lite"/>
    </source>
</evidence>
<keyword evidence="3" id="KW-1003">Cell membrane</keyword>
<dbReference type="Pfam" id="PF12810">
    <property type="entry name" value="ALK_LTK_GRD"/>
    <property type="match status" value="1"/>
</dbReference>
<protein>
    <recommendedName>
        <fullName evidence="2">receptor protein-tyrosine kinase</fullName>
        <ecNumber evidence="2">2.7.10.1</ecNumber>
    </recommendedName>
</protein>
<dbReference type="GO" id="GO:0005886">
    <property type="term" value="C:plasma membrane"/>
    <property type="evidence" value="ECO:0007669"/>
    <property type="project" value="UniProtKB-SubCell"/>
</dbReference>
<feature type="compositionally biased region" description="Gly residues" evidence="16">
    <location>
        <begin position="192"/>
        <end position="202"/>
    </location>
</feature>
<keyword evidence="10" id="KW-1133">Transmembrane helix</keyword>
<keyword evidence="6" id="KW-0732">Signal</keyword>
<evidence type="ECO:0000256" key="3">
    <source>
        <dbReference type="ARBA" id="ARBA00022475"/>
    </source>
</evidence>
<evidence type="ECO:0000256" key="14">
    <source>
        <dbReference type="ARBA" id="ARBA00023170"/>
    </source>
</evidence>
<proteinExistence type="predicted"/>
<evidence type="ECO:0000256" key="9">
    <source>
        <dbReference type="ARBA" id="ARBA00022840"/>
    </source>
</evidence>
<evidence type="ECO:0000256" key="5">
    <source>
        <dbReference type="ARBA" id="ARBA00022692"/>
    </source>
</evidence>
<accession>A0A1D7SQB1</accession>
<organism evidence="18 19">
    <name type="scientific">Cyanophage S-RIM12 isolate RW_01_0310</name>
    <dbReference type="NCBI Taxonomy" id="2790347"/>
    <lineage>
        <taxon>Viruses</taxon>
        <taxon>Duplodnaviria</taxon>
        <taxon>Heunggongvirae</taxon>
        <taxon>Uroviricota</taxon>
        <taxon>Caudoviricetes</taxon>
        <taxon>Pantevenvirales</taxon>
        <taxon>Kyanoviridae</taxon>
        <taxon>Brizovirus</taxon>
        <taxon>Brizovirus rhodeisland01</taxon>
    </lineage>
</organism>
<gene>
    <name evidence="18" type="ORF">RW010310_107</name>
</gene>
<name>A0A1D7SQB1_9CAUD</name>
<keyword evidence="14" id="KW-0675">Receptor</keyword>
<keyword evidence="19" id="KW-1185">Reference proteome</keyword>
<keyword evidence="15" id="KW-0325">Glycoprotein</keyword>
<evidence type="ECO:0000256" key="8">
    <source>
        <dbReference type="ARBA" id="ARBA00022777"/>
    </source>
</evidence>
<comment type="subcellular location">
    <subcellularLocation>
        <location evidence="1">Cell membrane</location>
        <topology evidence="1">Single-pass type I membrane protein</topology>
    </subcellularLocation>
</comment>
<keyword evidence="11" id="KW-0472">Membrane</keyword>
<keyword evidence="9" id="KW-0067">ATP-binding</keyword>
<evidence type="ECO:0000256" key="7">
    <source>
        <dbReference type="ARBA" id="ARBA00022741"/>
    </source>
</evidence>
<evidence type="ECO:0000256" key="10">
    <source>
        <dbReference type="ARBA" id="ARBA00022989"/>
    </source>
</evidence>
<dbReference type="EC" id="2.7.10.1" evidence="2"/>
<evidence type="ECO:0000256" key="1">
    <source>
        <dbReference type="ARBA" id="ARBA00004251"/>
    </source>
</evidence>
<dbReference type="GO" id="GO:0004714">
    <property type="term" value="F:transmembrane receptor protein tyrosine kinase activity"/>
    <property type="evidence" value="ECO:0007669"/>
    <property type="project" value="UniProtKB-EC"/>
</dbReference>
<dbReference type="GO" id="GO:0005524">
    <property type="term" value="F:ATP binding"/>
    <property type="evidence" value="ECO:0007669"/>
    <property type="project" value="UniProtKB-KW"/>
</dbReference>
<evidence type="ECO:0000256" key="12">
    <source>
        <dbReference type="ARBA" id="ARBA00023137"/>
    </source>
</evidence>
<evidence type="ECO:0000313" key="19">
    <source>
        <dbReference type="Proteomes" id="UP000226226"/>
    </source>
</evidence>
<dbReference type="Proteomes" id="UP000226226">
    <property type="component" value="Segment"/>
</dbReference>
<evidence type="ECO:0000256" key="13">
    <source>
        <dbReference type="ARBA" id="ARBA00023157"/>
    </source>
</evidence>
<feature type="region of interest" description="Disordered" evidence="16">
    <location>
        <begin position="180"/>
        <end position="230"/>
    </location>
</feature>
<keyword evidence="5" id="KW-0812">Transmembrane</keyword>
<dbReference type="EMBL" id="KX349310">
    <property type="protein sequence ID" value="AOO15808.1"/>
    <property type="molecule type" value="Genomic_DNA"/>
</dbReference>
<evidence type="ECO:0000256" key="11">
    <source>
        <dbReference type="ARBA" id="ARBA00023136"/>
    </source>
</evidence>
<reference evidence="18 19" key="1">
    <citation type="journal article" date="2016" name="Environ. Microbiol.">
        <title>Genomic diversification of marine cyanophages into stable ecotypes.</title>
        <authorList>
            <person name="Marston M.F."/>
            <person name="Martiny J.B."/>
        </authorList>
    </citation>
    <scope>NUCLEOTIDE SEQUENCE [LARGE SCALE GENOMIC DNA]</scope>
    <source>
        <strain evidence="18">RW_01_0310</strain>
    </source>
</reference>
<evidence type="ECO:0000256" key="6">
    <source>
        <dbReference type="ARBA" id="ARBA00022729"/>
    </source>
</evidence>
<feature type="domain" description="ALK/LTK-like glycine-rich" evidence="17">
    <location>
        <begin position="78"/>
        <end position="332"/>
    </location>
</feature>
<evidence type="ECO:0000256" key="15">
    <source>
        <dbReference type="ARBA" id="ARBA00023180"/>
    </source>
</evidence>